<dbReference type="GO" id="GO:0033389">
    <property type="term" value="P:putrescine biosynthetic process from arginine, via agmatine"/>
    <property type="evidence" value="ECO:0007669"/>
    <property type="project" value="TreeGrafter"/>
</dbReference>
<name>A0A1L0BV92_9ASCO</name>
<dbReference type="AlphaFoldDB" id="A0A1L0BV92"/>
<keyword evidence="5" id="KW-0732">Signal</keyword>
<dbReference type="EMBL" id="LT635767">
    <property type="protein sequence ID" value="SGZ55257.1"/>
    <property type="molecule type" value="Genomic_DNA"/>
</dbReference>
<protein>
    <submittedName>
        <fullName evidence="6">CIC11C00000001524</fullName>
    </submittedName>
</protein>
<dbReference type="Proteomes" id="UP000182259">
    <property type="component" value="Chromosome IV"/>
</dbReference>
<dbReference type="PANTHER" id="PTHR11358:SF28">
    <property type="entry name" value="HYPOTHETICAL ARGINASE FAMILY PROTEIN (EUROFUNG)"/>
    <property type="match status" value="1"/>
</dbReference>
<dbReference type="PRINTS" id="PR00116">
    <property type="entry name" value="ARGINASE"/>
</dbReference>
<feature type="signal peptide" evidence="5">
    <location>
        <begin position="1"/>
        <end position="21"/>
    </location>
</feature>
<dbReference type="PROSITE" id="PS51409">
    <property type="entry name" value="ARGINASE_2"/>
    <property type="match status" value="1"/>
</dbReference>
<sequence length="475" mass="52220">MNWRLILSLVLLIAASPTFNAYDSAQEVVFVENSPQLPEESYIDQLYGEVVLTPESEALKLQLLSEGLAEPQKSLSYFVDETQLVGSPWQIALALQSITENHDKAKRQRAHDGYLKIRLKLRLPSDDDTEDLSEVSFLGGIITFGHFESFNCFDPNLFEKPIDVAIVGAPFDTGTSYRPGARFGPEAIRLGARRLGQGYTPVRGNGPESKLGKIDPYDPTNHNFTIIDCGDVPMTPFDNRVALNQLYRGQRAIHNHTVSGKASLIEHTKVITMGGDHTVTLMALRSAYEKFGKLAVLHFDSHIDTWDPKVLGGGISDYMSLNHGTFLHYAAEKGYLAKDHCFHLGLRAPYISAEYDIKHDRECGFQTITARDLDRLGKQAIIDKVKESVGNMPVYISVDIDVLDPANAPGTGTMEIGGWTGRELLSVLDGLEGINLVGGDVVEVSPPFDSNSEITSLAATAVIDLMLGLIIVQDF</sequence>
<evidence type="ECO:0000256" key="4">
    <source>
        <dbReference type="RuleBase" id="RU003684"/>
    </source>
</evidence>
<gene>
    <name evidence="6" type="ORF">SAMEA4029009_CIC11G00000001524</name>
</gene>
<accession>A0A1L0BV92</accession>
<evidence type="ECO:0000313" key="6">
    <source>
        <dbReference type="EMBL" id="SGZ55257.1"/>
    </source>
</evidence>
<evidence type="ECO:0000313" key="7">
    <source>
        <dbReference type="Proteomes" id="UP000182259"/>
    </source>
</evidence>
<reference evidence="6 7" key="1">
    <citation type="submission" date="2016-10" db="EMBL/GenBank/DDBJ databases">
        <authorList>
            <person name="de Groot N.N."/>
        </authorList>
    </citation>
    <scope>NUCLEOTIDE SEQUENCE [LARGE SCALE GENOMIC DNA]</scope>
    <source>
        <strain evidence="6 7">PYCC 4715</strain>
    </source>
</reference>
<evidence type="ECO:0000256" key="2">
    <source>
        <dbReference type="ARBA" id="ARBA00022801"/>
    </source>
</evidence>
<dbReference type="GO" id="GO:0046872">
    <property type="term" value="F:metal ion binding"/>
    <property type="evidence" value="ECO:0007669"/>
    <property type="project" value="UniProtKB-KW"/>
</dbReference>
<evidence type="ECO:0000256" key="5">
    <source>
        <dbReference type="SAM" id="SignalP"/>
    </source>
</evidence>
<dbReference type="SUPFAM" id="SSF52768">
    <property type="entry name" value="Arginase/deacetylase"/>
    <property type="match status" value="1"/>
</dbReference>
<keyword evidence="1" id="KW-0479">Metal-binding</keyword>
<feature type="chain" id="PRO_5012272976" evidence="5">
    <location>
        <begin position="22"/>
        <end position="475"/>
    </location>
</feature>
<dbReference type="InterPro" id="IPR023696">
    <property type="entry name" value="Ureohydrolase_dom_sf"/>
</dbReference>
<dbReference type="InterPro" id="IPR006035">
    <property type="entry name" value="Ureohydrolase"/>
</dbReference>
<organism evidence="6 7">
    <name type="scientific">Sungouiella intermedia</name>
    <dbReference type="NCBI Taxonomy" id="45354"/>
    <lineage>
        <taxon>Eukaryota</taxon>
        <taxon>Fungi</taxon>
        <taxon>Dikarya</taxon>
        <taxon>Ascomycota</taxon>
        <taxon>Saccharomycotina</taxon>
        <taxon>Pichiomycetes</taxon>
        <taxon>Metschnikowiaceae</taxon>
        <taxon>Sungouiella</taxon>
    </lineage>
</organism>
<proteinExistence type="inferred from homology"/>
<evidence type="ECO:0000256" key="3">
    <source>
        <dbReference type="PROSITE-ProRule" id="PRU00742"/>
    </source>
</evidence>
<dbReference type="PANTHER" id="PTHR11358">
    <property type="entry name" value="ARGINASE/AGMATINASE"/>
    <property type="match status" value="1"/>
</dbReference>
<dbReference type="Gene3D" id="3.40.800.10">
    <property type="entry name" value="Ureohydrolase domain"/>
    <property type="match status" value="1"/>
</dbReference>
<dbReference type="PROSITE" id="PS01053">
    <property type="entry name" value="ARGINASE_1"/>
    <property type="match status" value="1"/>
</dbReference>
<dbReference type="GO" id="GO:0008783">
    <property type="term" value="F:agmatinase activity"/>
    <property type="evidence" value="ECO:0007669"/>
    <property type="project" value="TreeGrafter"/>
</dbReference>
<evidence type="ECO:0000256" key="1">
    <source>
        <dbReference type="ARBA" id="ARBA00022723"/>
    </source>
</evidence>
<dbReference type="InterPro" id="IPR020855">
    <property type="entry name" value="Ureohydrolase_Mn_BS"/>
</dbReference>
<comment type="similarity">
    <text evidence="3 4">Belongs to the arginase family.</text>
</comment>
<dbReference type="Pfam" id="PF00491">
    <property type="entry name" value="Arginase"/>
    <property type="match status" value="1"/>
</dbReference>
<dbReference type="CDD" id="cd11592">
    <property type="entry name" value="Agmatinase_PAH"/>
    <property type="match status" value="1"/>
</dbReference>
<keyword evidence="2 4" id="KW-0378">Hydrolase</keyword>